<reference evidence="1" key="1">
    <citation type="journal article" date="2020" name="mSystems">
        <title>Genome- and Community-Level Interaction Insights into Carbon Utilization and Element Cycling Functions of Hydrothermarchaeota in Hydrothermal Sediment.</title>
        <authorList>
            <person name="Zhou Z."/>
            <person name="Liu Y."/>
            <person name="Xu W."/>
            <person name="Pan J."/>
            <person name="Luo Z.H."/>
            <person name="Li M."/>
        </authorList>
    </citation>
    <scope>NUCLEOTIDE SEQUENCE [LARGE SCALE GENOMIC DNA]</scope>
    <source>
        <strain evidence="1">HyVt-577</strain>
    </source>
</reference>
<proteinExistence type="predicted"/>
<protein>
    <submittedName>
        <fullName evidence="1">Uncharacterized protein</fullName>
    </submittedName>
</protein>
<dbReference type="AlphaFoldDB" id="A0A7V4U067"/>
<comment type="caution">
    <text evidence="1">The sequence shown here is derived from an EMBL/GenBank/DDBJ whole genome shotgun (WGS) entry which is preliminary data.</text>
</comment>
<name>A0A7V4U067_CALAY</name>
<sequence length="61" mass="7101">MNILRLILVSLLGYLIYKMVKPLFIGSGRQSARQTTDHTQENIQKKYADKIEDADFEEIDE</sequence>
<evidence type="ECO:0000313" key="1">
    <source>
        <dbReference type="EMBL" id="HGY55601.1"/>
    </source>
</evidence>
<organism evidence="1">
    <name type="scientific">Caldithrix abyssi</name>
    <dbReference type="NCBI Taxonomy" id="187145"/>
    <lineage>
        <taxon>Bacteria</taxon>
        <taxon>Pseudomonadati</taxon>
        <taxon>Calditrichota</taxon>
        <taxon>Calditrichia</taxon>
        <taxon>Calditrichales</taxon>
        <taxon>Calditrichaceae</taxon>
        <taxon>Caldithrix</taxon>
    </lineage>
</organism>
<dbReference type="EMBL" id="DRQG01000073">
    <property type="protein sequence ID" value="HGY55601.1"/>
    <property type="molecule type" value="Genomic_DNA"/>
</dbReference>
<accession>A0A7V4U067</accession>
<gene>
    <name evidence="1" type="ORF">ENK44_07875</name>
</gene>
<dbReference type="Proteomes" id="UP000885779">
    <property type="component" value="Unassembled WGS sequence"/>
</dbReference>